<reference evidence="7" key="2">
    <citation type="journal article" date="2020" name="Nat. Commun.">
        <title>Large-scale genome sequencing of mycorrhizal fungi provides insights into the early evolution of symbiotic traits.</title>
        <authorList>
            <person name="Miyauchi S."/>
            <person name="Kiss E."/>
            <person name="Kuo A."/>
            <person name="Drula E."/>
            <person name="Kohler A."/>
            <person name="Sanchez-Garcia M."/>
            <person name="Morin E."/>
            <person name="Andreopoulos B."/>
            <person name="Barry K.W."/>
            <person name="Bonito G."/>
            <person name="Buee M."/>
            <person name="Carver A."/>
            <person name="Chen C."/>
            <person name="Cichocki N."/>
            <person name="Clum A."/>
            <person name="Culley D."/>
            <person name="Crous P.W."/>
            <person name="Fauchery L."/>
            <person name="Girlanda M."/>
            <person name="Hayes R.D."/>
            <person name="Keri Z."/>
            <person name="LaButti K."/>
            <person name="Lipzen A."/>
            <person name="Lombard V."/>
            <person name="Magnuson J."/>
            <person name="Maillard F."/>
            <person name="Murat C."/>
            <person name="Nolan M."/>
            <person name="Ohm R.A."/>
            <person name="Pangilinan J."/>
            <person name="Pereira M.F."/>
            <person name="Perotto S."/>
            <person name="Peter M."/>
            <person name="Pfister S."/>
            <person name="Riley R."/>
            <person name="Sitrit Y."/>
            <person name="Stielow J.B."/>
            <person name="Szollosi G."/>
            <person name="Zifcakova L."/>
            <person name="Stursova M."/>
            <person name="Spatafora J.W."/>
            <person name="Tedersoo L."/>
            <person name="Vaario L.M."/>
            <person name="Yamada A."/>
            <person name="Yan M."/>
            <person name="Wang P."/>
            <person name="Xu J."/>
            <person name="Bruns T."/>
            <person name="Baldrian P."/>
            <person name="Vilgalys R."/>
            <person name="Dunand C."/>
            <person name="Henrissat B."/>
            <person name="Grigoriev I.V."/>
            <person name="Hibbett D."/>
            <person name="Nagy L.G."/>
            <person name="Martin F.M."/>
        </authorList>
    </citation>
    <scope>NUCLEOTIDE SEQUENCE</scope>
    <source>
        <strain evidence="7">BED1</strain>
    </source>
</reference>
<organism evidence="7 8">
    <name type="scientific">Boletus edulis BED1</name>
    <dbReference type="NCBI Taxonomy" id="1328754"/>
    <lineage>
        <taxon>Eukaryota</taxon>
        <taxon>Fungi</taxon>
        <taxon>Dikarya</taxon>
        <taxon>Basidiomycota</taxon>
        <taxon>Agaricomycotina</taxon>
        <taxon>Agaricomycetes</taxon>
        <taxon>Agaricomycetidae</taxon>
        <taxon>Boletales</taxon>
        <taxon>Boletineae</taxon>
        <taxon>Boletaceae</taxon>
        <taxon>Boletoideae</taxon>
        <taxon>Boletus</taxon>
    </lineage>
</organism>
<reference evidence="7" key="1">
    <citation type="submission" date="2019-10" db="EMBL/GenBank/DDBJ databases">
        <authorList>
            <consortium name="DOE Joint Genome Institute"/>
            <person name="Kuo A."/>
            <person name="Miyauchi S."/>
            <person name="Kiss E."/>
            <person name="Drula E."/>
            <person name="Kohler A."/>
            <person name="Sanchez-Garcia M."/>
            <person name="Andreopoulos B."/>
            <person name="Barry K.W."/>
            <person name="Bonito G."/>
            <person name="Buee M."/>
            <person name="Carver A."/>
            <person name="Chen C."/>
            <person name="Cichocki N."/>
            <person name="Clum A."/>
            <person name="Culley D."/>
            <person name="Crous P.W."/>
            <person name="Fauchery L."/>
            <person name="Girlanda M."/>
            <person name="Hayes R."/>
            <person name="Keri Z."/>
            <person name="LaButti K."/>
            <person name="Lipzen A."/>
            <person name="Lombard V."/>
            <person name="Magnuson J."/>
            <person name="Maillard F."/>
            <person name="Morin E."/>
            <person name="Murat C."/>
            <person name="Nolan M."/>
            <person name="Ohm R."/>
            <person name="Pangilinan J."/>
            <person name="Pereira M."/>
            <person name="Perotto S."/>
            <person name="Peter M."/>
            <person name="Riley R."/>
            <person name="Sitrit Y."/>
            <person name="Stielow B."/>
            <person name="Szollosi G."/>
            <person name="Zifcakova L."/>
            <person name="Stursova M."/>
            <person name="Spatafora J.W."/>
            <person name="Tedersoo L."/>
            <person name="Vaario L.-M."/>
            <person name="Yamada A."/>
            <person name="Yan M."/>
            <person name="Wang P."/>
            <person name="Xu J."/>
            <person name="Bruns T."/>
            <person name="Baldrian P."/>
            <person name="Vilgalys R."/>
            <person name="Henrissat B."/>
            <person name="Grigoriev I.V."/>
            <person name="Hibbett D."/>
            <person name="Nagy L.G."/>
            <person name="Martin F.M."/>
        </authorList>
    </citation>
    <scope>NUCLEOTIDE SEQUENCE</scope>
    <source>
        <strain evidence="7">BED1</strain>
    </source>
</reference>
<dbReference type="PRINTS" id="PR00724">
    <property type="entry name" value="CRBOXYPTASEC"/>
</dbReference>
<protein>
    <recommendedName>
        <fullName evidence="6">Carboxypeptidase</fullName>
        <ecNumber evidence="6">3.4.16.-</ecNumber>
    </recommendedName>
</protein>
<dbReference type="EMBL" id="WHUW01000003">
    <property type="protein sequence ID" value="KAF8449227.1"/>
    <property type="molecule type" value="Genomic_DNA"/>
</dbReference>
<proteinExistence type="inferred from homology"/>
<dbReference type="PANTHER" id="PTHR11802:SF479">
    <property type="entry name" value="CARBOXYPEPTIDASE"/>
    <property type="match status" value="1"/>
</dbReference>
<dbReference type="PANTHER" id="PTHR11802">
    <property type="entry name" value="SERINE PROTEASE FAMILY S10 SERINE CARBOXYPEPTIDASE"/>
    <property type="match status" value="1"/>
</dbReference>
<dbReference type="AlphaFoldDB" id="A0AAD4C516"/>
<keyword evidence="3 6" id="KW-0645">Protease</keyword>
<dbReference type="Pfam" id="PF00450">
    <property type="entry name" value="Peptidase_S10"/>
    <property type="match status" value="2"/>
</dbReference>
<dbReference type="InterPro" id="IPR029058">
    <property type="entry name" value="AB_hydrolase_fold"/>
</dbReference>
<comment type="similarity">
    <text evidence="1 6">Belongs to the peptidase S10 family.</text>
</comment>
<evidence type="ECO:0000256" key="4">
    <source>
        <dbReference type="ARBA" id="ARBA00022801"/>
    </source>
</evidence>
<name>A0AAD4C516_BOLED</name>
<feature type="chain" id="PRO_5041765449" description="Carboxypeptidase" evidence="6">
    <location>
        <begin position="26"/>
        <end position="628"/>
    </location>
</feature>
<dbReference type="InterPro" id="IPR018202">
    <property type="entry name" value="Ser_caboxypep_ser_AS"/>
</dbReference>
<dbReference type="InterPro" id="IPR001563">
    <property type="entry name" value="Peptidase_S10"/>
</dbReference>
<comment type="caution">
    <text evidence="7">The sequence shown here is derived from an EMBL/GenBank/DDBJ whole genome shotgun (WGS) entry which is preliminary data.</text>
</comment>
<keyword evidence="4 6" id="KW-0378">Hydrolase</keyword>
<evidence type="ECO:0000256" key="5">
    <source>
        <dbReference type="ARBA" id="ARBA00023180"/>
    </source>
</evidence>
<evidence type="ECO:0000256" key="6">
    <source>
        <dbReference type="RuleBase" id="RU361156"/>
    </source>
</evidence>
<keyword evidence="6" id="KW-0732">Signal</keyword>
<dbReference type="Gene3D" id="3.40.50.1820">
    <property type="entry name" value="alpha/beta hydrolase"/>
    <property type="match status" value="1"/>
</dbReference>
<accession>A0AAD4C516</accession>
<dbReference type="SUPFAM" id="SSF53474">
    <property type="entry name" value="alpha/beta-Hydrolases"/>
    <property type="match status" value="1"/>
</dbReference>
<dbReference type="PROSITE" id="PS00131">
    <property type="entry name" value="CARBOXYPEPT_SER_SER"/>
    <property type="match status" value="1"/>
</dbReference>
<feature type="signal peptide" evidence="6">
    <location>
        <begin position="1"/>
        <end position="25"/>
    </location>
</feature>
<sequence length="628" mass="69624">MDLKSCAVLSLFPAFALTLLANAQSGTPPSSWPQVYPGMPRSDYSPEWQDYFQVTNRLPNVTWPLARNWAGNIPVQRQGHPNDTLFFWAFESSYDSFTAESDKPWGIWLNGGPGSSSLVGLFFENGPIHISNDYSLFKNEYAWTNVADYVWIDQPVGVGFSTADSKGYIYDEDQMAVDFMGFLENFVKVFPNLAERPLHLTGESYAGVYIPYITKAYFEMKNPPVNLARIAIGDGSIASGEAFNLLPVVSVLETYPQIIGYDTDVLEYFREQTSLCGYDLTLQYPQPEPLPTLTYVSGNNPISSNGSSMKYRTRLTKQELMQEAQDRFAAKLSKRDALFSKHERIRARKAWKRSLANRANGTIDPWYGCDLYDEMLDYAVNFTFPWSLSKSSGGMFDIYNVPDALNPEAPMDASVFLNDPHTRAAIHAPTSLNWTESINYPFGNSYSNGDPKIRPMAFLSDLATNATAHDVKIIVYSGNDDSLIPHLGSQVTIQNTTFGGIRGFTRKPETPWYNNDGEFAGIVHQERGWTYALAVHAGHLLGYNNPISALTLVREFVFGSNQTGLVTNTDSGSVAVVGGEIPSLGNDVIPGQAGIYYGSATTASTYFFPTATVEAWNEFTATTAPYPT</sequence>
<evidence type="ECO:0000313" key="8">
    <source>
        <dbReference type="Proteomes" id="UP001194468"/>
    </source>
</evidence>
<dbReference type="EC" id="3.4.16.-" evidence="6"/>
<dbReference type="Proteomes" id="UP001194468">
    <property type="component" value="Unassembled WGS sequence"/>
</dbReference>
<evidence type="ECO:0000256" key="2">
    <source>
        <dbReference type="ARBA" id="ARBA00022645"/>
    </source>
</evidence>
<dbReference type="GO" id="GO:0004185">
    <property type="term" value="F:serine-type carboxypeptidase activity"/>
    <property type="evidence" value="ECO:0007669"/>
    <property type="project" value="UniProtKB-UniRule"/>
</dbReference>
<keyword evidence="5" id="KW-0325">Glycoprotein</keyword>
<evidence type="ECO:0000313" key="7">
    <source>
        <dbReference type="EMBL" id="KAF8449227.1"/>
    </source>
</evidence>
<keyword evidence="8" id="KW-1185">Reference proteome</keyword>
<keyword evidence="2 6" id="KW-0121">Carboxypeptidase</keyword>
<dbReference type="GO" id="GO:0006508">
    <property type="term" value="P:proteolysis"/>
    <property type="evidence" value="ECO:0007669"/>
    <property type="project" value="UniProtKB-KW"/>
</dbReference>
<gene>
    <name evidence="7" type="ORF">L210DRAFT_3471612</name>
</gene>
<evidence type="ECO:0000256" key="1">
    <source>
        <dbReference type="ARBA" id="ARBA00009431"/>
    </source>
</evidence>
<evidence type="ECO:0000256" key="3">
    <source>
        <dbReference type="ARBA" id="ARBA00022670"/>
    </source>
</evidence>